<feature type="binding site" evidence="5">
    <location>
        <position position="4"/>
    </location>
    <ligand>
        <name>Mg(2+)</name>
        <dbReference type="ChEBI" id="CHEBI:18420"/>
    </ligand>
</feature>
<feature type="binding site" evidence="5">
    <location>
        <position position="104"/>
    </location>
    <ligand>
        <name>Mg(2+)</name>
        <dbReference type="ChEBI" id="CHEBI:18420"/>
    </ligand>
</feature>
<organism evidence="7 8">
    <name type="scientific">Sinorhizobium psoraleae</name>
    <dbReference type="NCBI Taxonomy" id="520838"/>
    <lineage>
        <taxon>Bacteria</taxon>
        <taxon>Pseudomonadati</taxon>
        <taxon>Pseudomonadota</taxon>
        <taxon>Alphaproteobacteria</taxon>
        <taxon>Hyphomicrobiales</taxon>
        <taxon>Rhizobiaceae</taxon>
        <taxon>Sinorhizobium/Ensifer group</taxon>
        <taxon>Sinorhizobium</taxon>
    </lineage>
</organism>
<keyword evidence="5" id="KW-0800">Toxin</keyword>
<dbReference type="InterPro" id="IPR002716">
    <property type="entry name" value="PIN_dom"/>
</dbReference>
<comment type="cofactor">
    <cofactor evidence="5">
        <name>Mg(2+)</name>
        <dbReference type="ChEBI" id="CHEBI:18420"/>
    </cofactor>
</comment>
<dbReference type="Gene3D" id="3.40.50.1010">
    <property type="entry name" value="5'-nuclease"/>
    <property type="match status" value="1"/>
</dbReference>
<evidence type="ECO:0000259" key="6">
    <source>
        <dbReference type="Pfam" id="PF01850"/>
    </source>
</evidence>
<evidence type="ECO:0000313" key="8">
    <source>
        <dbReference type="Proteomes" id="UP001079430"/>
    </source>
</evidence>
<dbReference type="SUPFAM" id="SSF88723">
    <property type="entry name" value="PIN domain-like"/>
    <property type="match status" value="1"/>
</dbReference>
<comment type="similarity">
    <text evidence="5">Belongs to the PINc/VapC protein family.</text>
</comment>
<evidence type="ECO:0000256" key="1">
    <source>
        <dbReference type="ARBA" id="ARBA00022649"/>
    </source>
</evidence>
<keyword evidence="5" id="KW-0460">Magnesium</keyword>
<comment type="caution">
    <text evidence="7">The sequence shown here is derived from an EMBL/GenBank/DDBJ whole genome shotgun (WGS) entry which is preliminary data.</text>
</comment>
<dbReference type="InterPro" id="IPR029060">
    <property type="entry name" value="PIN-like_dom_sf"/>
</dbReference>
<evidence type="ECO:0000256" key="5">
    <source>
        <dbReference type="HAMAP-Rule" id="MF_00265"/>
    </source>
</evidence>
<gene>
    <name evidence="5" type="primary">vapC</name>
    <name evidence="7" type="ORF">O3W52_26450</name>
</gene>
<dbReference type="CDD" id="cd09871">
    <property type="entry name" value="PIN_MtVapC28-VapC30-like"/>
    <property type="match status" value="1"/>
</dbReference>
<dbReference type="Pfam" id="PF01850">
    <property type="entry name" value="PIN"/>
    <property type="match status" value="1"/>
</dbReference>
<dbReference type="Proteomes" id="UP001079430">
    <property type="component" value="Unassembled WGS sequence"/>
</dbReference>
<feature type="domain" description="PIN" evidence="6">
    <location>
        <begin position="1"/>
        <end position="119"/>
    </location>
</feature>
<keyword evidence="8" id="KW-1185">Reference proteome</keyword>
<name>A0ABT4KR75_9HYPH</name>
<dbReference type="EC" id="3.1.-.-" evidence="5"/>
<keyword evidence="2 5" id="KW-0540">Nuclease</keyword>
<evidence type="ECO:0000313" key="7">
    <source>
        <dbReference type="EMBL" id="MCZ4093387.1"/>
    </source>
</evidence>
<keyword evidence="3 5" id="KW-0479">Metal-binding</keyword>
<comment type="function">
    <text evidence="5">Toxic component of a toxin-antitoxin (TA) system. An RNase.</text>
</comment>
<dbReference type="InterPro" id="IPR022907">
    <property type="entry name" value="VapC_family"/>
</dbReference>
<evidence type="ECO:0000256" key="2">
    <source>
        <dbReference type="ARBA" id="ARBA00022722"/>
    </source>
</evidence>
<proteinExistence type="inferred from homology"/>
<dbReference type="EMBL" id="JAPVOI010000005">
    <property type="protein sequence ID" value="MCZ4093387.1"/>
    <property type="molecule type" value="Genomic_DNA"/>
</dbReference>
<accession>A0ABT4KR75</accession>
<dbReference type="HAMAP" id="MF_00265">
    <property type="entry name" value="VapC_Nob1"/>
    <property type="match status" value="1"/>
</dbReference>
<dbReference type="RefSeq" id="WP_269285151.1">
    <property type="nucleotide sequence ID" value="NZ_JAPVOI010000005.1"/>
</dbReference>
<evidence type="ECO:0000256" key="3">
    <source>
        <dbReference type="ARBA" id="ARBA00022723"/>
    </source>
</evidence>
<sequence>MFVDACAIIALLSDEPEAARVSDAVASARHPFTSPVAVLETVLGLARPDKFNLPVPAVETIVMEFLEAREIEVRDLPPASETTRLALVAAHRYRGGRHGLNLGDCLHYACAKFHGVPILPRRTSSGRPTSKAFLEPAEAVTPKSARRYPVRL</sequence>
<evidence type="ECO:0000256" key="4">
    <source>
        <dbReference type="ARBA" id="ARBA00022801"/>
    </source>
</evidence>
<protein>
    <recommendedName>
        <fullName evidence="5">Ribonuclease VapC</fullName>
        <shortName evidence="5">RNase VapC</shortName>
        <ecNumber evidence="5">3.1.-.-</ecNumber>
    </recommendedName>
    <alternativeName>
        <fullName evidence="5">Toxin VapC</fullName>
    </alternativeName>
</protein>
<keyword evidence="4 5" id="KW-0378">Hydrolase</keyword>
<keyword evidence="1 5" id="KW-1277">Toxin-antitoxin system</keyword>
<reference evidence="7" key="1">
    <citation type="submission" date="2022-10" db="EMBL/GenBank/DDBJ databases">
        <title>Whole genome sequencing of three plant growth promoting bacteria isolated from Vachellia tortilis subsp. raddiana in Morocco.</title>
        <authorList>
            <person name="Hnini M."/>
            <person name="Zouagui R."/>
            <person name="Zouagui H."/>
            <person name="Chemao Elfihri M.-W."/>
            <person name="Ibrahimi A."/>
            <person name="Sbabou L."/>
            <person name="Aurag J."/>
        </authorList>
    </citation>
    <scope>NUCLEOTIDE SEQUENCE</scope>
    <source>
        <strain evidence="7">LMR678</strain>
    </source>
</reference>